<evidence type="ECO:0000256" key="2">
    <source>
        <dbReference type="ARBA" id="ARBA00008170"/>
    </source>
</evidence>
<evidence type="ECO:0000256" key="9">
    <source>
        <dbReference type="ARBA" id="ARBA00023136"/>
    </source>
</evidence>
<gene>
    <name evidence="13" type="ORF">AJ79_02826</name>
</gene>
<sequence>MAQQPSVSHSSQGSETPPRSPPGPSEKPQNSVLPVHNSNGQSETLFRVDSAGESGRSGIHPLHFLKVCFKSTNPVSMVVNVLWPFVPPAIAIHFARPDLHLWIFSLNYIGMVPAANLLGFAGGELARKLPKVFGVLVETALSSVVEIVLFMVLISNDENNSLIPVIHAAILGSILANLLLCLGMCFFLGGLRRNEQIFHEVISETGSGILLVAGFGLLIPSAFYSALSGSTTVEGPFTSELLLENTRTISRATSVILLIAFLVFLFFNLRSHNSIYDEVLELDEEKDEDKADEKRRAKLTFTESIIAIVISLTCVSMSAVFLVQEIHPIVERGVPDNFMGLILVPLVEKAAEHLVAIDEAWDNQINFALFHCLAPSIQTALFNAPLVVIVGWGLGKDMDMNFEIFMIVLLVLSILVVGNFLRDGKSNYLEGALLVLVYLIIAVTSWYYPNPHDGTSNVQMPHGHGAH</sequence>
<evidence type="ECO:0000256" key="6">
    <source>
        <dbReference type="ARBA" id="ARBA00022837"/>
    </source>
</evidence>
<feature type="transmembrane region" description="Helical" evidence="10">
    <location>
        <begin position="209"/>
        <end position="228"/>
    </location>
</feature>
<comment type="function">
    <text evidence="10">Has a role in promoting intracellular calcium ion sequestration via the exchange of calcium ions for hydrogen ions across the vacuolar membrane. Involved also in manganese ion homeostasis via its uptake into the vacuole.</text>
</comment>
<feature type="transmembrane region" description="Helical" evidence="10">
    <location>
        <begin position="132"/>
        <end position="154"/>
    </location>
</feature>
<dbReference type="PANTHER" id="PTHR31503">
    <property type="entry name" value="VACUOLAR CALCIUM ION TRANSPORTER"/>
    <property type="match status" value="1"/>
</dbReference>
<keyword evidence="6 10" id="KW-0106">Calcium</keyword>
<proteinExistence type="inferred from homology"/>
<feature type="transmembrane region" description="Helical" evidence="10">
    <location>
        <begin position="402"/>
        <end position="421"/>
    </location>
</feature>
<reference evidence="13 14" key="1">
    <citation type="submission" date="2017-10" db="EMBL/GenBank/DDBJ databases">
        <title>Comparative genomics in systemic dimorphic fungi from Ajellomycetaceae.</title>
        <authorList>
            <person name="Munoz J.F."/>
            <person name="Mcewen J.G."/>
            <person name="Clay O.K."/>
            <person name="Cuomo C.A."/>
        </authorList>
    </citation>
    <scope>NUCLEOTIDE SEQUENCE [LARGE SCALE GENOMIC DNA]</scope>
    <source>
        <strain evidence="13 14">UAMH5409</strain>
    </source>
</reference>
<dbReference type="AlphaFoldDB" id="A0A2B7Y0K0"/>
<comment type="similarity">
    <text evidence="2 10">Belongs to the Ca(2+):cation antiporter (CaCA) (TC 2.A.19) family.</text>
</comment>
<evidence type="ECO:0000256" key="1">
    <source>
        <dbReference type="ARBA" id="ARBA00004127"/>
    </source>
</evidence>
<feature type="transmembrane region" description="Helical" evidence="10">
    <location>
        <begin position="101"/>
        <end position="120"/>
    </location>
</feature>
<comment type="caution">
    <text evidence="10">Lacks conserved residue(s) required for the propagation of feature annotation.</text>
</comment>
<dbReference type="Gene3D" id="1.20.1420.30">
    <property type="entry name" value="NCX, central ion-binding region"/>
    <property type="match status" value="2"/>
</dbReference>
<dbReference type="InterPro" id="IPR004798">
    <property type="entry name" value="CAX-like"/>
</dbReference>
<accession>A0A2B7Y0K0</accession>
<comment type="caution">
    <text evidence="13">The sequence shown here is derived from an EMBL/GenBank/DDBJ whole genome shotgun (WGS) entry which is preliminary data.</text>
</comment>
<dbReference type="GO" id="GO:0015369">
    <property type="term" value="F:calcium:proton antiporter activity"/>
    <property type="evidence" value="ECO:0007669"/>
    <property type="project" value="UniProtKB-UniRule"/>
</dbReference>
<dbReference type="STRING" id="1447875.A0A2B7Y0K0"/>
<keyword evidence="10" id="KW-0050">Antiport</keyword>
<evidence type="ECO:0000313" key="13">
    <source>
        <dbReference type="EMBL" id="PGH14810.1"/>
    </source>
</evidence>
<dbReference type="FunFam" id="1.20.1420.30:FF:000026">
    <property type="entry name" value="Vacuolar calcium ion transporter"/>
    <property type="match status" value="1"/>
</dbReference>
<evidence type="ECO:0000256" key="8">
    <source>
        <dbReference type="ARBA" id="ARBA00023065"/>
    </source>
</evidence>
<keyword evidence="9 10" id="KW-0472">Membrane</keyword>
<feature type="domain" description="Sodium/calcium exchanger membrane region" evidence="12">
    <location>
        <begin position="100"/>
        <end position="269"/>
    </location>
</feature>
<dbReference type="NCBIfam" id="TIGR00378">
    <property type="entry name" value="cax"/>
    <property type="match status" value="1"/>
</dbReference>
<feature type="transmembrane region" description="Helical" evidence="10">
    <location>
        <begin position="304"/>
        <end position="323"/>
    </location>
</feature>
<feature type="transmembrane region" description="Helical" evidence="10">
    <location>
        <begin position="248"/>
        <end position="267"/>
    </location>
</feature>
<evidence type="ECO:0000256" key="10">
    <source>
        <dbReference type="RuleBase" id="RU365028"/>
    </source>
</evidence>
<dbReference type="GO" id="GO:0012505">
    <property type="term" value="C:endomembrane system"/>
    <property type="evidence" value="ECO:0007669"/>
    <property type="project" value="UniProtKB-SubCell"/>
</dbReference>
<dbReference type="Proteomes" id="UP000223968">
    <property type="component" value="Unassembled WGS sequence"/>
</dbReference>
<dbReference type="EMBL" id="PDNB01000031">
    <property type="protein sequence ID" value="PGH14810.1"/>
    <property type="molecule type" value="Genomic_DNA"/>
</dbReference>
<dbReference type="InterPro" id="IPR004713">
    <property type="entry name" value="CaH_exchang"/>
</dbReference>
<feature type="compositionally biased region" description="Polar residues" evidence="11">
    <location>
        <begin position="1"/>
        <end position="12"/>
    </location>
</feature>
<evidence type="ECO:0000259" key="12">
    <source>
        <dbReference type="Pfam" id="PF01699"/>
    </source>
</evidence>
<evidence type="ECO:0000256" key="7">
    <source>
        <dbReference type="ARBA" id="ARBA00022989"/>
    </source>
</evidence>
<evidence type="ECO:0000256" key="5">
    <source>
        <dbReference type="ARBA" id="ARBA00022692"/>
    </source>
</evidence>
<feature type="domain" description="Sodium/calcium exchanger membrane region" evidence="12">
    <location>
        <begin position="304"/>
        <end position="446"/>
    </location>
</feature>
<keyword evidence="7 10" id="KW-1133">Transmembrane helix</keyword>
<dbReference type="FunFam" id="1.20.1420.30:FF:000027">
    <property type="entry name" value="Vacuolar calcium ion transporter"/>
    <property type="match status" value="1"/>
</dbReference>
<feature type="transmembrane region" description="Helical" evidence="10">
    <location>
        <begin position="428"/>
        <end position="448"/>
    </location>
</feature>
<feature type="region of interest" description="Disordered" evidence="11">
    <location>
        <begin position="1"/>
        <end position="39"/>
    </location>
</feature>
<evidence type="ECO:0000256" key="3">
    <source>
        <dbReference type="ARBA" id="ARBA00022448"/>
    </source>
</evidence>
<organism evidence="13 14">
    <name type="scientific">Helicocarpus griseus UAMH5409</name>
    <dbReference type="NCBI Taxonomy" id="1447875"/>
    <lineage>
        <taxon>Eukaryota</taxon>
        <taxon>Fungi</taxon>
        <taxon>Dikarya</taxon>
        <taxon>Ascomycota</taxon>
        <taxon>Pezizomycotina</taxon>
        <taxon>Eurotiomycetes</taxon>
        <taxon>Eurotiomycetidae</taxon>
        <taxon>Onygenales</taxon>
        <taxon>Ajellomycetaceae</taxon>
        <taxon>Helicocarpus</taxon>
    </lineage>
</organism>
<name>A0A2B7Y0K0_9EURO</name>
<dbReference type="InterPro" id="IPR004837">
    <property type="entry name" value="NaCa_Exmemb"/>
</dbReference>
<feature type="transmembrane region" description="Helical" evidence="10">
    <location>
        <begin position="166"/>
        <end position="188"/>
    </location>
</feature>
<evidence type="ECO:0000313" key="14">
    <source>
        <dbReference type="Proteomes" id="UP000223968"/>
    </source>
</evidence>
<keyword evidence="8 10" id="KW-0406">Ion transport</keyword>
<keyword evidence="5 10" id="KW-0812">Transmembrane</keyword>
<keyword evidence="4 10" id="KW-0109">Calcium transport</keyword>
<dbReference type="OrthoDB" id="1699231at2759"/>
<keyword evidence="3 10" id="KW-0813">Transport</keyword>
<feature type="compositionally biased region" description="Polar residues" evidence="11">
    <location>
        <begin position="29"/>
        <end position="39"/>
    </location>
</feature>
<keyword evidence="10" id="KW-0926">Vacuole</keyword>
<comment type="subcellular location">
    <subcellularLocation>
        <location evidence="1">Endomembrane system</location>
        <topology evidence="1">Multi-pass membrane protein</topology>
    </subcellularLocation>
    <subcellularLocation>
        <location evidence="10">Vacuole membrane</location>
    </subcellularLocation>
</comment>
<dbReference type="InterPro" id="IPR044880">
    <property type="entry name" value="NCX_ion-bd_dom_sf"/>
</dbReference>
<dbReference type="GO" id="GO:0006874">
    <property type="term" value="P:intracellular calcium ion homeostasis"/>
    <property type="evidence" value="ECO:0007669"/>
    <property type="project" value="TreeGrafter"/>
</dbReference>
<evidence type="ECO:0000256" key="11">
    <source>
        <dbReference type="SAM" id="MobiDB-lite"/>
    </source>
</evidence>
<dbReference type="GO" id="GO:0000329">
    <property type="term" value="C:fungal-type vacuole membrane"/>
    <property type="evidence" value="ECO:0007669"/>
    <property type="project" value="TreeGrafter"/>
</dbReference>
<evidence type="ECO:0000256" key="4">
    <source>
        <dbReference type="ARBA" id="ARBA00022568"/>
    </source>
</evidence>
<keyword evidence="14" id="KW-1185">Reference proteome</keyword>
<feature type="transmembrane region" description="Helical" evidence="10">
    <location>
        <begin position="75"/>
        <end position="95"/>
    </location>
</feature>
<protein>
    <recommendedName>
        <fullName evidence="10">Vacuolar calcium ion transporter</fullName>
    </recommendedName>
</protein>
<dbReference type="PANTHER" id="PTHR31503:SF14">
    <property type="entry name" value="VACUOLAR CALCIUM ION TRANSPORTER"/>
    <property type="match status" value="1"/>
</dbReference>
<dbReference type="Pfam" id="PF01699">
    <property type="entry name" value="Na_Ca_ex"/>
    <property type="match status" value="2"/>
</dbReference>